<dbReference type="EMBL" id="JAACLJ010000006">
    <property type="protein sequence ID" value="KAF4584177.1"/>
    <property type="molecule type" value="Genomic_DNA"/>
</dbReference>
<dbReference type="OrthoDB" id="1872379at2759"/>
<feature type="compositionally biased region" description="Polar residues" evidence="1">
    <location>
        <begin position="118"/>
        <end position="132"/>
    </location>
</feature>
<comment type="caution">
    <text evidence="2">The sequence shown here is derived from an EMBL/GenBank/DDBJ whole genome shotgun (WGS) entry which is preliminary data.</text>
</comment>
<accession>A0A8H4Q3G5</accession>
<proteinExistence type="predicted"/>
<evidence type="ECO:0000313" key="3">
    <source>
        <dbReference type="Proteomes" id="UP000562929"/>
    </source>
</evidence>
<dbReference type="InterPro" id="IPR011990">
    <property type="entry name" value="TPR-like_helical_dom_sf"/>
</dbReference>
<evidence type="ECO:0000256" key="1">
    <source>
        <dbReference type="SAM" id="MobiDB-lite"/>
    </source>
</evidence>
<keyword evidence="3" id="KW-1185">Reference proteome</keyword>
<feature type="region of interest" description="Disordered" evidence="1">
    <location>
        <begin position="54"/>
        <end position="152"/>
    </location>
</feature>
<feature type="compositionally biased region" description="Basic and acidic residues" evidence="1">
    <location>
        <begin position="73"/>
        <end position="103"/>
    </location>
</feature>
<gene>
    <name evidence="2" type="ORF">GQ602_005550</name>
</gene>
<dbReference type="SUPFAM" id="SSF48452">
    <property type="entry name" value="TPR-like"/>
    <property type="match status" value="1"/>
</dbReference>
<protein>
    <submittedName>
        <fullName evidence="2">Tetratricopeptide repeat protein 1 (TTC1)</fullName>
    </submittedName>
</protein>
<dbReference type="InterPro" id="IPR052769">
    <property type="entry name" value="TPR_domain_protein"/>
</dbReference>
<dbReference type="PANTHER" id="PTHR46014:SF1">
    <property type="entry name" value="TETRATRICOPEPTIDE REPEAT PROTEIN 1"/>
    <property type="match status" value="1"/>
</dbReference>
<sequence>MADTNDDSASPELTAEEEAALQRESQAIKAEANALFAAGDYHNALARYDDALASCPPRLGFDRAGGTLQGGTDGRDAGGRDTDGRGTDGRNTDGRNTNERITDESITDESITDERNTESSQENTDVEPTNSKPSRDSADNKATKPPPNPDEARIRTKALLRRAHARSQAGGWQNLSSAESDYRLLLATPNLPASDAPTVRRQLADLPRRTEAAREAEMADMWGKLRSLGDGILKPFGLSTGNFRMVKDEATGGYSVDFDQGRGSS</sequence>
<feature type="region of interest" description="Disordered" evidence="1">
    <location>
        <begin position="1"/>
        <end position="25"/>
    </location>
</feature>
<evidence type="ECO:0000313" key="2">
    <source>
        <dbReference type="EMBL" id="KAF4584177.1"/>
    </source>
</evidence>
<organism evidence="2 3">
    <name type="scientific">Ophiocordyceps camponoti-floridani</name>
    <dbReference type="NCBI Taxonomy" id="2030778"/>
    <lineage>
        <taxon>Eukaryota</taxon>
        <taxon>Fungi</taxon>
        <taxon>Dikarya</taxon>
        <taxon>Ascomycota</taxon>
        <taxon>Pezizomycotina</taxon>
        <taxon>Sordariomycetes</taxon>
        <taxon>Hypocreomycetidae</taxon>
        <taxon>Hypocreales</taxon>
        <taxon>Ophiocordycipitaceae</taxon>
        <taxon>Ophiocordyceps</taxon>
    </lineage>
</organism>
<dbReference type="Proteomes" id="UP000562929">
    <property type="component" value="Unassembled WGS sequence"/>
</dbReference>
<dbReference type="AlphaFoldDB" id="A0A8H4Q3G5"/>
<name>A0A8H4Q3G5_9HYPO</name>
<reference evidence="2 3" key="1">
    <citation type="journal article" date="2020" name="G3 (Bethesda)">
        <title>Genetic Underpinnings of Host Manipulation by Ophiocordyceps as Revealed by Comparative Transcriptomics.</title>
        <authorList>
            <person name="Will I."/>
            <person name="Das B."/>
            <person name="Trinh T."/>
            <person name="Brachmann A."/>
            <person name="Ohm R.A."/>
            <person name="de Bekker C."/>
        </authorList>
    </citation>
    <scope>NUCLEOTIDE SEQUENCE [LARGE SCALE GENOMIC DNA]</scope>
    <source>
        <strain evidence="2 3">EC05</strain>
    </source>
</reference>
<feature type="compositionally biased region" description="Basic and acidic residues" evidence="1">
    <location>
        <begin position="133"/>
        <end position="142"/>
    </location>
</feature>
<dbReference type="PANTHER" id="PTHR46014">
    <property type="entry name" value="TETRATRICOPEPTIDE REPEAT PROTEIN 1"/>
    <property type="match status" value="1"/>
</dbReference>